<evidence type="ECO:0000313" key="5">
    <source>
        <dbReference type="Proteomes" id="UP000051500"/>
    </source>
</evidence>
<sequence>MSKKEKAALWAALVYMGIMMIGMYVMKHHFQINYDQPQMVSVLVYFMPFSAGSALIFYYKFFRGTAFKKLKLNFWIIEFFIAAIILAALQIYFGNYQGKDMSLVWTIVGTTFMVGIGEEMLFRGIIFNAFKEKHGVYAAVLISAVIFGALHITNILGGESLSKAIFQCCSAALTGIVFAWVYYKTENLIPTMLYHWVWDMFLILGLYVHVDQTASILMFQNIFSIIASIVLLFICIKKIIQAKKTTLKL</sequence>
<dbReference type="OrthoDB" id="1437285at2"/>
<dbReference type="GO" id="GO:0004175">
    <property type="term" value="F:endopeptidase activity"/>
    <property type="evidence" value="ECO:0007669"/>
    <property type="project" value="UniProtKB-ARBA"/>
</dbReference>
<organism evidence="4 5">
    <name type="scientific">Ligilactobacillus ceti DSM 22408</name>
    <dbReference type="NCBI Taxonomy" id="1122146"/>
    <lineage>
        <taxon>Bacteria</taxon>
        <taxon>Bacillati</taxon>
        <taxon>Bacillota</taxon>
        <taxon>Bacilli</taxon>
        <taxon>Lactobacillales</taxon>
        <taxon>Lactobacillaceae</taxon>
        <taxon>Ligilactobacillus</taxon>
    </lineage>
</organism>
<comment type="caution">
    <text evidence="4">The sequence shown here is derived from an EMBL/GenBank/DDBJ whole genome shotgun (WGS) entry which is preliminary data.</text>
</comment>
<comment type="similarity">
    <text evidence="1">Belongs to the UPF0177 family.</text>
</comment>
<dbReference type="AlphaFoldDB" id="A0A0R2KQC6"/>
<keyword evidence="2" id="KW-1133">Transmembrane helix</keyword>
<dbReference type="Pfam" id="PF02517">
    <property type="entry name" value="Rce1-like"/>
    <property type="match status" value="1"/>
</dbReference>
<name>A0A0R2KQC6_9LACO</name>
<feature type="transmembrane region" description="Helical" evidence="2">
    <location>
        <begin position="134"/>
        <end position="152"/>
    </location>
</feature>
<dbReference type="EMBL" id="JQBZ01000025">
    <property type="protein sequence ID" value="KRN88826.1"/>
    <property type="molecule type" value="Genomic_DNA"/>
</dbReference>
<feature type="transmembrane region" description="Helical" evidence="2">
    <location>
        <begin position="38"/>
        <end position="60"/>
    </location>
</feature>
<keyword evidence="5" id="KW-1185">Reference proteome</keyword>
<dbReference type="PANTHER" id="PTHR36435:SF1">
    <property type="entry name" value="CAAX AMINO TERMINAL PROTEASE FAMILY PROTEIN"/>
    <property type="match status" value="1"/>
</dbReference>
<evidence type="ECO:0000313" key="4">
    <source>
        <dbReference type="EMBL" id="KRN88826.1"/>
    </source>
</evidence>
<feature type="transmembrane region" description="Helical" evidence="2">
    <location>
        <begin position="164"/>
        <end position="183"/>
    </location>
</feature>
<proteinExistence type="inferred from homology"/>
<feature type="transmembrane region" description="Helical" evidence="2">
    <location>
        <begin position="216"/>
        <end position="236"/>
    </location>
</feature>
<dbReference type="eggNOG" id="COG1266">
    <property type="taxonomic scope" value="Bacteria"/>
</dbReference>
<feature type="transmembrane region" description="Helical" evidence="2">
    <location>
        <begin position="7"/>
        <end position="26"/>
    </location>
</feature>
<dbReference type="RefSeq" id="WP_027107227.1">
    <property type="nucleotide sequence ID" value="NZ_JQBZ01000025.1"/>
</dbReference>
<keyword evidence="2" id="KW-0472">Membrane</keyword>
<accession>A0A0R2KQC6</accession>
<feature type="domain" description="CAAX prenyl protease 2/Lysostaphin resistance protein A-like" evidence="3">
    <location>
        <begin position="102"/>
        <end position="201"/>
    </location>
</feature>
<dbReference type="PANTHER" id="PTHR36435">
    <property type="entry name" value="SLR1288 PROTEIN"/>
    <property type="match status" value="1"/>
</dbReference>
<feature type="transmembrane region" description="Helical" evidence="2">
    <location>
        <begin position="103"/>
        <end position="122"/>
    </location>
</feature>
<dbReference type="GO" id="GO:0080120">
    <property type="term" value="P:CAAX-box protein maturation"/>
    <property type="evidence" value="ECO:0007669"/>
    <property type="project" value="UniProtKB-ARBA"/>
</dbReference>
<evidence type="ECO:0000256" key="2">
    <source>
        <dbReference type="SAM" id="Phobius"/>
    </source>
</evidence>
<evidence type="ECO:0000259" key="3">
    <source>
        <dbReference type="Pfam" id="PF02517"/>
    </source>
</evidence>
<keyword evidence="2" id="KW-0812">Transmembrane</keyword>
<dbReference type="PATRIC" id="fig|1122146.4.peg.826"/>
<dbReference type="InterPro" id="IPR003675">
    <property type="entry name" value="Rce1/LyrA-like_dom"/>
</dbReference>
<dbReference type="STRING" id="1122146.IV53_GL000796"/>
<dbReference type="Proteomes" id="UP000051500">
    <property type="component" value="Unassembled WGS sequence"/>
</dbReference>
<feature type="transmembrane region" description="Helical" evidence="2">
    <location>
        <begin position="72"/>
        <end position="91"/>
    </location>
</feature>
<dbReference type="InterPro" id="IPR052710">
    <property type="entry name" value="CAAX_protease"/>
</dbReference>
<feature type="transmembrane region" description="Helical" evidence="2">
    <location>
        <begin position="192"/>
        <end position="210"/>
    </location>
</feature>
<protein>
    <recommendedName>
        <fullName evidence="3">CAAX prenyl protease 2/Lysostaphin resistance protein A-like domain-containing protein</fullName>
    </recommendedName>
</protein>
<evidence type="ECO:0000256" key="1">
    <source>
        <dbReference type="ARBA" id="ARBA00009067"/>
    </source>
</evidence>
<gene>
    <name evidence="4" type="ORF">IV53_GL000796</name>
</gene>
<reference evidence="4 5" key="1">
    <citation type="journal article" date="2015" name="Genome Announc.">
        <title>Expanding the biotechnology potential of lactobacilli through comparative genomics of 213 strains and associated genera.</title>
        <authorList>
            <person name="Sun Z."/>
            <person name="Harris H.M."/>
            <person name="McCann A."/>
            <person name="Guo C."/>
            <person name="Argimon S."/>
            <person name="Zhang W."/>
            <person name="Yang X."/>
            <person name="Jeffery I.B."/>
            <person name="Cooney J.C."/>
            <person name="Kagawa T.F."/>
            <person name="Liu W."/>
            <person name="Song Y."/>
            <person name="Salvetti E."/>
            <person name="Wrobel A."/>
            <person name="Rasinkangas P."/>
            <person name="Parkhill J."/>
            <person name="Rea M.C."/>
            <person name="O'Sullivan O."/>
            <person name="Ritari J."/>
            <person name="Douillard F.P."/>
            <person name="Paul Ross R."/>
            <person name="Yang R."/>
            <person name="Briner A.E."/>
            <person name="Felis G.E."/>
            <person name="de Vos W.M."/>
            <person name="Barrangou R."/>
            <person name="Klaenhammer T.R."/>
            <person name="Caufield P.W."/>
            <person name="Cui Y."/>
            <person name="Zhang H."/>
            <person name="O'Toole P.W."/>
        </authorList>
    </citation>
    <scope>NUCLEOTIDE SEQUENCE [LARGE SCALE GENOMIC DNA]</scope>
    <source>
        <strain evidence="4 5">DSM 22408</strain>
    </source>
</reference>